<dbReference type="AlphaFoldDB" id="A0A1M7NFH0"/>
<dbReference type="STRING" id="388280.SAMN04488057_105282"/>
<name>A0A1M7NFH0_9BACT</name>
<accession>A0A1M7NFH0</accession>
<protein>
    <submittedName>
        <fullName evidence="3">Putative adhesin</fullName>
    </submittedName>
</protein>
<dbReference type="Proteomes" id="UP000184513">
    <property type="component" value="Unassembled WGS sequence"/>
</dbReference>
<evidence type="ECO:0000313" key="3">
    <source>
        <dbReference type="EMBL" id="SHN02440.1"/>
    </source>
</evidence>
<dbReference type="InterPro" id="IPR025164">
    <property type="entry name" value="Toastrack_DUF4097"/>
</dbReference>
<feature type="domain" description="DUF4097" evidence="2">
    <location>
        <begin position="152"/>
        <end position="302"/>
    </location>
</feature>
<keyword evidence="1" id="KW-0732">Signal</keyword>
<proteinExistence type="predicted"/>
<dbReference type="RefSeq" id="WP_073094510.1">
    <property type="nucleotide sequence ID" value="NZ_FRCY01000005.1"/>
</dbReference>
<evidence type="ECO:0000256" key="1">
    <source>
        <dbReference type="SAM" id="SignalP"/>
    </source>
</evidence>
<dbReference type="Pfam" id="PF13349">
    <property type="entry name" value="DUF4097"/>
    <property type="match status" value="1"/>
</dbReference>
<dbReference type="EMBL" id="FRCY01000005">
    <property type="protein sequence ID" value="SHN02440.1"/>
    <property type="molecule type" value="Genomic_DNA"/>
</dbReference>
<keyword evidence="4" id="KW-1185">Reference proteome</keyword>
<evidence type="ECO:0000259" key="2">
    <source>
        <dbReference type="Pfam" id="PF13349"/>
    </source>
</evidence>
<dbReference type="Gene3D" id="2.160.20.120">
    <property type="match status" value="1"/>
</dbReference>
<sequence>MKRHIKIYLSLAILFVISMFSAQAQDLIEKTFSGIEKLEIKSSGIAIDYTGQEGLNEIHLEAKLGPNENTDKSLLMVTVGNTLKIAYDPPRENWTSKKHIHLKGPANMLLDIKSGSGSLAVSGIRSDETHLEVSSGQINASNLHGAVWINGSSGNLNLRNIKGDVSCRLTSGNASLSNIEGNLNFKATSGQLKAENISGLLNAGLTSGNIRLDRVGELGNLEITSGNIKANHAGLGESTQFSGSSGNIQISTASDFNAFNFDLRAGSGNIRIDRQSKAKSLVIQNGDYPTIRGKISSGNIVIQPI</sequence>
<feature type="signal peptide" evidence="1">
    <location>
        <begin position="1"/>
        <end position="24"/>
    </location>
</feature>
<dbReference type="OrthoDB" id="838235at2"/>
<feature type="chain" id="PRO_5012319731" evidence="1">
    <location>
        <begin position="25"/>
        <end position="305"/>
    </location>
</feature>
<gene>
    <name evidence="3" type="ORF">SAMN04488057_105282</name>
</gene>
<organism evidence="3 4">
    <name type="scientific">Cyclobacterium lianum</name>
    <dbReference type="NCBI Taxonomy" id="388280"/>
    <lineage>
        <taxon>Bacteria</taxon>
        <taxon>Pseudomonadati</taxon>
        <taxon>Bacteroidota</taxon>
        <taxon>Cytophagia</taxon>
        <taxon>Cytophagales</taxon>
        <taxon>Cyclobacteriaceae</taxon>
        <taxon>Cyclobacterium</taxon>
    </lineage>
</organism>
<reference evidence="3 4" key="1">
    <citation type="submission" date="2016-11" db="EMBL/GenBank/DDBJ databases">
        <authorList>
            <person name="Jaros S."/>
            <person name="Januszkiewicz K."/>
            <person name="Wedrychowicz H."/>
        </authorList>
    </citation>
    <scope>NUCLEOTIDE SEQUENCE [LARGE SCALE GENOMIC DNA]</scope>
    <source>
        <strain evidence="3 4">CGMCC 1.6102</strain>
    </source>
</reference>
<evidence type="ECO:0000313" key="4">
    <source>
        <dbReference type="Proteomes" id="UP000184513"/>
    </source>
</evidence>